<feature type="transmembrane region" description="Helical" evidence="2">
    <location>
        <begin position="302"/>
        <end position="322"/>
    </location>
</feature>
<name>A0A229RJS5_AMYAL</name>
<dbReference type="Gene3D" id="1.10.510.10">
    <property type="entry name" value="Transferase(Phosphotransferase) domain 1"/>
    <property type="match status" value="1"/>
</dbReference>
<dbReference type="AlphaFoldDB" id="A0A229RJS5"/>
<dbReference type="PROSITE" id="PS50011">
    <property type="entry name" value="PROTEIN_KINASE_DOM"/>
    <property type="match status" value="1"/>
</dbReference>
<dbReference type="InterPro" id="IPR000719">
    <property type="entry name" value="Prot_kinase_dom"/>
</dbReference>
<evidence type="ECO:0000256" key="2">
    <source>
        <dbReference type="SAM" id="Phobius"/>
    </source>
</evidence>
<keyword evidence="2" id="KW-1133">Transmembrane helix</keyword>
<feature type="region of interest" description="Disordered" evidence="1">
    <location>
        <begin position="169"/>
        <end position="190"/>
    </location>
</feature>
<proteinExistence type="predicted"/>
<evidence type="ECO:0000256" key="1">
    <source>
        <dbReference type="SAM" id="MobiDB-lite"/>
    </source>
</evidence>
<dbReference type="Proteomes" id="UP000215563">
    <property type="component" value="Unassembled WGS sequence"/>
</dbReference>
<keyword evidence="2" id="KW-0812">Transmembrane</keyword>
<protein>
    <recommendedName>
        <fullName evidence="3">Protein kinase domain-containing protein</fullName>
    </recommendedName>
</protein>
<dbReference type="GO" id="GO:0005524">
    <property type="term" value="F:ATP binding"/>
    <property type="evidence" value="ECO:0007669"/>
    <property type="project" value="InterPro"/>
</dbReference>
<comment type="caution">
    <text evidence="4">The sequence shown here is derived from an EMBL/GenBank/DDBJ whole genome shotgun (WGS) entry which is preliminary data.</text>
</comment>
<keyword evidence="5" id="KW-1185">Reference proteome</keyword>
<dbReference type="GO" id="GO:0004672">
    <property type="term" value="F:protein kinase activity"/>
    <property type="evidence" value="ECO:0007669"/>
    <property type="project" value="InterPro"/>
</dbReference>
<organism evidence="4 5">
    <name type="scientific">Amycolatopsis alba DSM 44262</name>
    <dbReference type="NCBI Taxonomy" id="1125972"/>
    <lineage>
        <taxon>Bacteria</taxon>
        <taxon>Bacillati</taxon>
        <taxon>Actinomycetota</taxon>
        <taxon>Actinomycetes</taxon>
        <taxon>Pseudonocardiales</taxon>
        <taxon>Pseudonocardiaceae</taxon>
        <taxon>Amycolatopsis</taxon>
    </lineage>
</organism>
<dbReference type="EMBL" id="NMQU01000082">
    <property type="protein sequence ID" value="OXM46890.1"/>
    <property type="molecule type" value="Genomic_DNA"/>
</dbReference>
<gene>
    <name evidence="4" type="ORF">CFP75_25620</name>
</gene>
<dbReference type="RefSeq" id="WP_026467061.1">
    <property type="nucleotide sequence ID" value="NZ_KB913032.1"/>
</dbReference>
<dbReference type="OrthoDB" id="4028076at2"/>
<feature type="compositionally biased region" description="Basic and acidic residues" evidence="1">
    <location>
        <begin position="169"/>
        <end position="178"/>
    </location>
</feature>
<evidence type="ECO:0000313" key="5">
    <source>
        <dbReference type="Proteomes" id="UP000215563"/>
    </source>
</evidence>
<sequence length="323" mass="35439">MDRSEETVRCRDVSGRLREIRLSYGSDFVSPGSVLSQQLVKANEQLYVRKFVSKSDGGRHPRLYRLLDNEVRAGTRLAQVFADRYPAELARLVAYNMDTDEPFVLLRAYLGDPAAAAVKRFDDAERRQFQIGVLRALHLTGVAGVVHGAVSLDAVRWSEGQVQLVDFESAERAGEPRADASTAPVRSPEQIAGEGVADVRDDLWAAGGLIRALYSAAPQDRSRDPERLRVLLGDVFDNPLEHRPHAADLLQKLHAPVSSPPVTNPDDALREGRSLFDRISADRRRTPGRPSTISAAPRPKSALLMLAVLAVVVCVITGLVVLL</sequence>
<accession>A0A229RJS5</accession>
<evidence type="ECO:0000313" key="4">
    <source>
        <dbReference type="EMBL" id="OXM46890.1"/>
    </source>
</evidence>
<dbReference type="InterPro" id="IPR011009">
    <property type="entry name" value="Kinase-like_dom_sf"/>
</dbReference>
<keyword evidence="2" id="KW-0472">Membrane</keyword>
<feature type="domain" description="Protein kinase" evidence="3">
    <location>
        <begin position="1"/>
        <end position="304"/>
    </location>
</feature>
<reference evidence="4 5" key="1">
    <citation type="submission" date="2017-07" db="EMBL/GenBank/DDBJ databases">
        <title>Amycolatopsis alba DSM 44262 Genome sequencing and assembly.</title>
        <authorList>
            <person name="Kaur N."/>
            <person name="Mayilraj S."/>
        </authorList>
    </citation>
    <scope>NUCLEOTIDE SEQUENCE [LARGE SCALE GENOMIC DNA]</scope>
    <source>
        <strain evidence="4 5">DSM 44262</strain>
    </source>
</reference>
<dbReference type="SUPFAM" id="SSF56112">
    <property type="entry name" value="Protein kinase-like (PK-like)"/>
    <property type="match status" value="1"/>
</dbReference>
<evidence type="ECO:0000259" key="3">
    <source>
        <dbReference type="PROSITE" id="PS50011"/>
    </source>
</evidence>